<evidence type="ECO:0000256" key="2">
    <source>
        <dbReference type="SAM" id="SignalP"/>
    </source>
</evidence>
<organism evidence="3 4">
    <name type="scientific">Ceratodon purpureus</name>
    <name type="common">Fire moss</name>
    <name type="synonym">Dicranum purpureum</name>
    <dbReference type="NCBI Taxonomy" id="3225"/>
    <lineage>
        <taxon>Eukaryota</taxon>
        <taxon>Viridiplantae</taxon>
        <taxon>Streptophyta</taxon>
        <taxon>Embryophyta</taxon>
        <taxon>Bryophyta</taxon>
        <taxon>Bryophytina</taxon>
        <taxon>Bryopsida</taxon>
        <taxon>Dicranidae</taxon>
        <taxon>Pseudoditrichales</taxon>
        <taxon>Ditrichaceae</taxon>
        <taxon>Ceratodon</taxon>
    </lineage>
</organism>
<sequence>MQVTREAALTLLVLSCIAAGVAATLEDGIPRPNHFADAPTTSYGPYPELVNDDGSNADCDWYGFANLLYPGTAGLSCLDEMRAALTNATENPPSTLKPFLYYTLRRMIDPANNESYCYQGCFNLGFFGAPASSPSYAPGPYVSEPISAPIYSPIPSPYSYEGPAMAPVVVDSPYSSPQGSPALAPAPQSGL</sequence>
<reference evidence="3" key="1">
    <citation type="submission" date="2020-06" db="EMBL/GenBank/DDBJ databases">
        <title>WGS assembly of Ceratodon purpureus strain R40.</title>
        <authorList>
            <person name="Carey S.B."/>
            <person name="Jenkins J."/>
            <person name="Shu S."/>
            <person name="Lovell J.T."/>
            <person name="Sreedasyam A."/>
            <person name="Maumus F."/>
            <person name="Tiley G.P."/>
            <person name="Fernandez-Pozo N."/>
            <person name="Barry K."/>
            <person name="Chen C."/>
            <person name="Wang M."/>
            <person name="Lipzen A."/>
            <person name="Daum C."/>
            <person name="Saski C.A."/>
            <person name="Payton A.C."/>
            <person name="Mcbreen J.C."/>
            <person name="Conrad R.E."/>
            <person name="Kollar L.M."/>
            <person name="Olsson S."/>
            <person name="Huttunen S."/>
            <person name="Landis J.B."/>
            <person name="Wickett N.J."/>
            <person name="Johnson M.G."/>
            <person name="Rensing S.A."/>
            <person name="Grimwood J."/>
            <person name="Schmutz J."/>
            <person name="Mcdaniel S.F."/>
        </authorList>
    </citation>
    <scope>NUCLEOTIDE SEQUENCE</scope>
    <source>
        <strain evidence="3">R40</strain>
    </source>
</reference>
<name>A0A8T0IDK8_CERPU</name>
<feature type="signal peptide" evidence="2">
    <location>
        <begin position="1"/>
        <end position="23"/>
    </location>
</feature>
<keyword evidence="4" id="KW-1185">Reference proteome</keyword>
<dbReference type="Proteomes" id="UP000822688">
    <property type="component" value="Chromosome 4"/>
</dbReference>
<comment type="caution">
    <text evidence="3">The sequence shown here is derived from an EMBL/GenBank/DDBJ whole genome shotgun (WGS) entry which is preliminary data.</text>
</comment>
<evidence type="ECO:0000313" key="3">
    <source>
        <dbReference type="EMBL" id="KAG0581492.1"/>
    </source>
</evidence>
<proteinExistence type="predicted"/>
<evidence type="ECO:0000313" key="4">
    <source>
        <dbReference type="Proteomes" id="UP000822688"/>
    </source>
</evidence>
<feature type="region of interest" description="Disordered" evidence="1">
    <location>
        <begin position="171"/>
        <end position="191"/>
    </location>
</feature>
<keyword evidence="2" id="KW-0732">Signal</keyword>
<dbReference type="EMBL" id="CM026424">
    <property type="protein sequence ID" value="KAG0581492.1"/>
    <property type="molecule type" value="Genomic_DNA"/>
</dbReference>
<evidence type="ECO:0000256" key="1">
    <source>
        <dbReference type="SAM" id="MobiDB-lite"/>
    </source>
</evidence>
<gene>
    <name evidence="3" type="ORF">KC19_4G256600</name>
</gene>
<dbReference type="AlphaFoldDB" id="A0A8T0IDK8"/>
<accession>A0A8T0IDK8</accession>
<protein>
    <submittedName>
        <fullName evidence="3">Uncharacterized protein</fullName>
    </submittedName>
</protein>
<feature type="chain" id="PRO_5035894771" evidence="2">
    <location>
        <begin position="24"/>
        <end position="191"/>
    </location>
</feature>